<proteinExistence type="predicted"/>
<name>A0ABS8RK81_DATST</name>
<comment type="caution">
    <text evidence="1">The sequence shown here is derived from an EMBL/GenBank/DDBJ whole genome shotgun (WGS) entry which is preliminary data.</text>
</comment>
<evidence type="ECO:0000313" key="2">
    <source>
        <dbReference type="Proteomes" id="UP000823775"/>
    </source>
</evidence>
<gene>
    <name evidence="1" type="ORF">HAX54_026335</name>
</gene>
<organism evidence="1 2">
    <name type="scientific">Datura stramonium</name>
    <name type="common">Jimsonweed</name>
    <name type="synonym">Common thornapple</name>
    <dbReference type="NCBI Taxonomy" id="4076"/>
    <lineage>
        <taxon>Eukaryota</taxon>
        <taxon>Viridiplantae</taxon>
        <taxon>Streptophyta</taxon>
        <taxon>Embryophyta</taxon>
        <taxon>Tracheophyta</taxon>
        <taxon>Spermatophyta</taxon>
        <taxon>Magnoliopsida</taxon>
        <taxon>eudicotyledons</taxon>
        <taxon>Gunneridae</taxon>
        <taxon>Pentapetalae</taxon>
        <taxon>asterids</taxon>
        <taxon>lamiids</taxon>
        <taxon>Solanales</taxon>
        <taxon>Solanaceae</taxon>
        <taxon>Solanoideae</taxon>
        <taxon>Datureae</taxon>
        <taxon>Datura</taxon>
    </lineage>
</organism>
<keyword evidence="2" id="KW-1185">Reference proteome</keyword>
<sequence length="73" mass="8049">MAPGGLAELLASLPQEIVVLVVQALRNSIARFHEVEVLAVIAIGRNQFIWFSVEQRVMVALELYLHPVIGIAK</sequence>
<dbReference type="Proteomes" id="UP000823775">
    <property type="component" value="Unassembled WGS sequence"/>
</dbReference>
<dbReference type="EMBL" id="JACEIK010000032">
    <property type="protein sequence ID" value="MCD7447216.1"/>
    <property type="molecule type" value="Genomic_DNA"/>
</dbReference>
<protein>
    <submittedName>
        <fullName evidence="1">Uncharacterized protein</fullName>
    </submittedName>
</protein>
<accession>A0ABS8RK81</accession>
<reference evidence="1 2" key="1">
    <citation type="journal article" date="2021" name="BMC Genomics">
        <title>Datura genome reveals duplications of psychoactive alkaloid biosynthetic genes and high mutation rate following tissue culture.</title>
        <authorList>
            <person name="Rajewski A."/>
            <person name="Carter-House D."/>
            <person name="Stajich J."/>
            <person name="Litt A."/>
        </authorList>
    </citation>
    <scope>NUCLEOTIDE SEQUENCE [LARGE SCALE GENOMIC DNA]</scope>
    <source>
        <strain evidence="1">AR-01</strain>
    </source>
</reference>
<evidence type="ECO:0000313" key="1">
    <source>
        <dbReference type="EMBL" id="MCD7447216.1"/>
    </source>
</evidence>